<dbReference type="SUPFAM" id="SSF49384">
    <property type="entry name" value="Carbohydrate-binding domain"/>
    <property type="match status" value="1"/>
</dbReference>
<name>A0A4Q7N7U9_9BURK</name>
<protein>
    <submittedName>
        <fullName evidence="3">Cohesin domain-containing protein</fullName>
    </submittedName>
</protein>
<dbReference type="OrthoDB" id="8681356at2"/>
<dbReference type="RefSeq" id="WP_130360612.1">
    <property type="nucleotide sequence ID" value="NZ_SGXC01000003.1"/>
</dbReference>
<dbReference type="InterPro" id="IPR008965">
    <property type="entry name" value="CBM2/CBM3_carb-bd_dom_sf"/>
</dbReference>
<comment type="caution">
    <text evidence="3">The sequence shown here is derived from an EMBL/GenBank/DDBJ whole genome shotgun (WGS) entry which is preliminary data.</text>
</comment>
<reference evidence="3 4" key="1">
    <citation type="submission" date="2019-02" db="EMBL/GenBank/DDBJ databases">
        <title>Genomic Encyclopedia of Type Strains, Phase IV (KMG-IV): sequencing the most valuable type-strain genomes for metagenomic binning, comparative biology and taxonomic classification.</title>
        <authorList>
            <person name="Goeker M."/>
        </authorList>
    </citation>
    <scope>NUCLEOTIDE SEQUENCE [LARGE SCALE GENOMIC DNA]</scope>
    <source>
        <strain evidence="3 4">K24</strain>
    </source>
</reference>
<organism evidence="3 4">
    <name type="scientific">Pigmentiphaga kullae</name>
    <dbReference type="NCBI Taxonomy" id="151784"/>
    <lineage>
        <taxon>Bacteria</taxon>
        <taxon>Pseudomonadati</taxon>
        <taxon>Pseudomonadota</taxon>
        <taxon>Betaproteobacteria</taxon>
        <taxon>Burkholderiales</taxon>
        <taxon>Alcaligenaceae</taxon>
        <taxon>Pigmentiphaga</taxon>
    </lineage>
</organism>
<sequence length="228" mass="23424">MRIRSFILRSLLAGLPLAAAMSGTAHAQFVGDVFFVDPSVTAVTGAEGTIQVAVFSGTQAVGAAHATVTYDPAALEILAIDPVAAGRVTPAVQWRKDGNVLHIVMVNGTSLTQPIGTVPLGNIRFKVLGPARATTTLTAKATEILMPDATAIPPGVKSYDGDVTFVEAVASPTPRLAGLAGKSSSPDLVERARRMRPAGGTVTLQVPSGSGQAQPVEVRIPAATVPRE</sequence>
<dbReference type="InterPro" id="IPR002102">
    <property type="entry name" value="Cohesin_dom"/>
</dbReference>
<evidence type="ECO:0000313" key="4">
    <source>
        <dbReference type="Proteomes" id="UP000292445"/>
    </source>
</evidence>
<dbReference type="EMBL" id="SGXC01000003">
    <property type="protein sequence ID" value="RZS78103.1"/>
    <property type="molecule type" value="Genomic_DNA"/>
</dbReference>
<evidence type="ECO:0000313" key="3">
    <source>
        <dbReference type="EMBL" id="RZS78103.1"/>
    </source>
</evidence>
<dbReference type="GO" id="GO:0030246">
    <property type="term" value="F:carbohydrate binding"/>
    <property type="evidence" value="ECO:0007669"/>
    <property type="project" value="InterPro"/>
</dbReference>
<keyword evidence="1" id="KW-0732">Signal</keyword>
<gene>
    <name evidence="3" type="ORF">EV675_4744</name>
</gene>
<keyword evidence="4" id="KW-1185">Reference proteome</keyword>
<feature type="domain" description="Cohesin" evidence="2">
    <location>
        <begin position="40"/>
        <end position="149"/>
    </location>
</feature>
<feature type="signal peptide" evidence="1">
    <location>
        <begin position="1"/>
        <end position="27"/>
    </location>
</feature>
<dbReference type="AlphaFoldDB" id="A0A4Q7N7U9"/>
<dbReference type="GO" id="GO:0000272">
    <property type="term" value="P:polysaccharide catabolic process"/>
    <property type="evidence" value="ECO:0007669"/>
    <property type="project" value="InterPro"/>
</dbReference>
<evidence type="ECO:0000256" key="1">
    <source>
        <dbReference type="SAM" id="SignalP"/>
    </source>
</evidence>
<proteinExistence type="predicted"/>
<dbReference type="Gene3D" id="2.60.40.680">
    <property type="match status" value="1"/>
</dbReference>
<evidence type="ECO:0000259" key="2">
    <source>
        <dbReference type="Pfam" id="PF00963"/>
    </source>
</evidence>
<dbReference type="Pfam" id="PF00963">
    <property type="entry name" value="Cohesin"/>
    <property type="match status" value="1"/>
</dbReference>
<accession>A0A4Q7N7U9</accession>
<feature type="chain" id="PRO_5020610006" evidence="1">
    <location>
        <begin position="28"/>
        <end position="228"/>
    </location>
</feature>
<dbReference type="Proteomes" id="UP000292445">
    <property type="component" value="Unassembled WGS sequence"/>
</dbReference>